<evidence type="ECO:0000313" key="2">
    <source>
        <dbReference type="EMBL" id="KAL0104857.1"/>
    </source>
</evidence>
<dbReference type="AlphaFoldDB" id="A0AAW2ESP7"/>
<sequence length="141" mass="16078">MQNVLTPRFDSFARFAVAGRARVVLSRCGKTNRGQRPEAKKRSHEQKERKRERERLEEQNPRARGRLAELNVRRRLVNVMNMYPPTPGTRYSNAVHSRPLGPNPRARPTGTAALRSGGGRRTAVCWLIFIGYQPYTQPDPG</sequence>
<dbReference type="EMBL" id="JADYXP020000019">
    <property type="protein sequence ID" value="KAL0104857.1"/>
    <property type="molecule type" value="Genomic_DNA"/>
</dbReference>
<accession>A0AAW2ESP7</accession>
<reference evidence="2 3" key="1">
    <citation type="submission" date="2023-03" db="EMBL/GenBank/DDBJ databases">
        <title>High recombination rates correlate with genetic variation in Cardiocondyla obscurior ants.</title>
        <authorList>
            <person name="Errbii M."/>
        </authorList>
    </citation>
    <scope>NUCLEOTIDE SEQUENCE [LARGE SCALE GENOMIC DNA]</scope>
    <source>
        <strain evidence="2">Alpha-2009</strain>
        <tissue evidence="2">Whole body</tissue>
    </source>
</reference>
<feature type="compositionally biased region" description="Basic and acidic residues" evidence="1">
    <location>
        <begin position="35"/>
        <end position="61"/>
    </location>
</feature>
<gene>
    <name evidence="2" type="ORF">PUN28_016478</name>
</gene>
<keyword evidence="3" id="KW-1185">Reference proteome</keyword>
<dbReference type="Proteomes" id="UP001430953">
    <property type="component" value="Unassembled WGS sequence"/>
</dbReference>
<comment type="caution">
    <text evidence="2">The sequence shown here is derived from an EMBL/GenBank/DDBJ whole genome shotgun (WGS) entry which is preliminary data.</text>
</comment>
<evidence type="ECO:0000256" key="1">
    <source>
        <dbReference type="SAM" id="MobiDB-lite"/>
    </source>
</evidence>
<organism evidence="2 3">
    <name type="scientific">Cardiocondyla obscurior</name>
    <dbReference type="NCBI Taxonomy" id="286306"/>
    <lineage>
        <taxon>Eukaryota</taxon>
        <taxon>Metazoa</taxon>
        <taxon>Ecdysozoa</taxon>
        <taxon>Arthropoda</taxon>
        <taxon>Hexapoda</taxon>
        <taxon>Insecta</taxon>
        <taxon>Pterygota</taxon>
        <taxon>Neoptera</taxon>
        <taxon>Endopterygota</taxon>
        <taxon>Hymenoptera</taxon>
        <taxon>Apocrita</taxon>
        <taxon>Aculeata</taxon>
        <taxon>Formicoidea</taxon>
        <taxon>Formicidae</taxon>
        <taxon>Myrmicinae</taxon>
        <taxon>Cardiocondyla</taxon>
    </lineage>
</organism>
<protein>
    <submittedName>
        <fullName evidence="2">Uncharacterized protein</fullName>
    </submittedName>
</protein>
<feature type="region of interest" description="Disordered" evidence="1">
    <location>
        <begin position="28"/>
        <end position="66"/>
    </location>
</feature>
<feature type="region of interest" description="Disordered" evidence="1">
    <location>
        <begin position="81"/>
        <end position="116"/>
    </location>
</feature>
<name>A0AAW2ESP7_9HYME</name>
<evidence type="ECO:0000313" key="3">
    <source>
        <dbReference type="Proteomes" id="UP001430953"/>
    </source>
</evidence>
<proteinExistence type="predicted"/>